<feature type="non-terminal residue" evidence="2">
    <location>
        <position position="1158"/>
    </location>
</feature>
<protein>
    <recommendedName>
        <fullName evidence="1">F-box domain-containing protein</fullName>
    </recommendedName>
</protein>
<comment type="caution">
    <text evidence="2">The sequence shown here is derived from an EMBL/GenBank/DDBJ whole genome shotgun (WGS) entry which is preliminary data.</text>
</comment>
<sequence length="1158" mass="131869">MAAFSSLPQEVIDLIIPHLTQRDYASCVLVSQAWNTFFTPPLWRTLRVVNETTNRRLKTTQGRTALARNRHHIREFETAYLDFVFFLATGRPVITDLVSLTIHLKDHRFTSLSTDSKGETKAEVPKSTVSSVIKILTNNPGLRSLSLDRGCFRYKDDDCSYAHLITAFPTAHLERLELSFFDASPRETFIAPAAFESITSHILVRQFLLGFKELAQLYLDQERFHSMKEIVITGGGVKGNYSEPLRLSFLVRCPNVKRIRLDRLDFQTLACLPMLLQVACPELDCLEWTNCTNDTETPIIELLRTTTLGWKELKLPSMSAFGSLALAAVLETSVETLEVLRIESAGSLLRNEILDLLSGAKELRRLEGVGDGQVRKSTKELIVDAFDAYQEYVGGQQDRSWVLGPSMEYLQLSIQRVPRPDVVCRLSGGDLMFSQEGLDVGLRVEVQRWIYMQLSRMTGLKELVLGKLDFHPDVLAYCNVDPSWSSMDPIAFEEALLDYGIHAFNYLSLEFSLVSGLDMLEGLKELRVLDVRRTAHNIGVEELKWMHKNWPKLEKVRGMAAFSSLPQEIIDLIIPHLTQKAYASCVLVSHDWHMLFTPALWRTIRIVNKFTNNCFKTPQARTALARNRHHIREFETTYPDFIFFLATARPAITNLVSLTIRLKDHRFISFSTDSKDDTRADFPESVVSLVINVLNNNPGLRSLSLDKGCFRYKTDDSSYAHLIDAIPAAHLERLELSFFDSYLASQERQFLNSAVAAAATTAIQTVADQFLLDLKDVVPSYMRQERFLALKEIAITGGGIKGDDNDPLRLSFLVRCPRVERIRLDSLDDLTLVWLPKLLRKVCPKLDCLEWTKSICINDTEECIVGLIRATTLGWKELRLPNLYTFGMLALTAVLETSVETMEVLSIESAGYLEWSDTLDLLSSAKKLRRLEGAGDGQVRQFTAELFVDAFDAYQEYVGGQQDRSWVLGPSMEYLQLSIQRVPRPDVVCRQSGRDLLFTQTDQERELRYEVQRWIYTQLSRMTGLKELVLGKLDFHPEVLAYYKVGLSMDSLAFEEALLVHHIYAFQYSSMEFSLKSGLDLLEGLKELRVLDVRRTAHNIGVKELEWMHRNWPKLEKIRGLETERGWSVHRGEGKEFKAGVDAWMAAHPHGIGSSFYH</sequence>
<keyword evidence="3" id="KW-1185">Reference proteome</keyword>
<dbReference type="Proteomes" id="UP000748756">
    <property type="component" value="Unassembled WGS sequence"/>
</dbReference>
<dbReference type="SUPFAM" id="SSF81383">
    <property type="entry name" value="F-box domain"/>
    <property type="match status" value="2"/>
</dbReference>
<dbReference type="PANTHER" id="PTHR31639:SF256">
    <property type="entry name" value="OS07G0242900 PROTEIN"/>
    <property type="match status" value="1"/>
</dbReference>
<dbReference type="SMART" id="SM00256">
    <property type="entry name" value="FBOX"/>
    <property type="match status" value="2"/>
</dbReference>
<dbReference type="Pfam" id="PF12937">
    <property type="entry name" value="F-box-like"/>
    <property type="match status" value="2"/>
</dbReference>
<evidence type="ECO:0000313" key="3">
    <source>
        <dbReference type="Proteomes" id="UP000748756"/>
    </source>
</evidence>
<accession>A0A9P5RSK7</accession>
<dbReference type="PROSITE" id="PS50181">
    <property type="entry name" value="FBOX"/>
    <property type="match status" value="2"/>
</dbReference>
<dbReference type="InterPro" id="IPR032675">
    <property type="entry name" value="LRR_dom_sf"/>
</dbReference>
<feature type="domain" description="F-box" evidence="1">
    <location>
        <begin position="1"/>
        <end position="46"/>
    </location>
</feature>
<gene>
    <name evidence="2" type="ORF">BG015_011764</name>
</gene>
<dbReference type="AlphaFoldDB" id="A0A9P5RSK7"/>
<dbReference type="EMBL" id="JAAAUQ010000932">
    <property type="protein sequence ID" value="KAF9145882.1"/>
    <property type="molecule type" value="Genomic_DNA"/>
</dbReference>
<proteinExistence type="predicted"/>
<evidence type="ECO:0000259" key="1">
    <source>
        <dbReference type="PROSITE" id="PS50181"/>
    </source>
</evidence>
<dbReference type="Gene3D" id="3.80.10.10">
    <property type="entry name" value="Ribonuclease Inhibitor"/>
    <property type="match status" value="2"/>
</dbReference>
<reference evidence="2" key="1">
    <citation type="journal article" date="2020" name="Fungal Divers.">
        <title>Resolving the Mortierellaceae phylogeny through synthesis of multi-gene phylogenetics and phylogenomics.</title>
        <authorList>
            <person name="Vandepol N."/>
            <person name="Liber J."/>
            <person name="Desiro A."/>
            <person name="Na H."/>
            <person name="Kennedy M."/>
            <person name="Barry K."/>
            <person name="Grigoriev I.V."/>
            <person name="Miller A.N."/>
            <person name="O'Donnell K."/>
            <person name="Stajich J.E."/>
            <person name="Bonito G."/>
        </authorList>
    </citation>
    <scope>NUCLEOTIDE SEQUENCE</scope>
    <source>
        <strain evidence="2">NRRL 6426</strain>
    </source>
</reference>
<evidence type="ECO:0000313" key="2">
    <source>
        <dbReference type="EMBL" id="KAF9145882.1"/>
    </source>
</evidence>
<dbReference type="OrthoDB" id="2418021at2759"/>
<name>A0A9P5RSK7_9FUNG</name>
<feature type="domain" description="F-box" evidence="1">
    <location>
        <begin position="559"/>
        <end position="604"/>
    </location>
</feature>
<dbReference type="InterPro" id="IPR001810">
    <property type="entry name" value="F-box_dom"/>
</dbReference>
<dbReference type="PANTHER" id="PTHR31639">
    <property type="entry name" value="F-BOX PROTEIN-LIKE"/>
    <property type="match status" value="1"/>
</dbReference>
<organism evidence="2 3">
    <name type="scientific">Linnemannia schmuckeri</name>
    <dbReference type="NCBI Taxonomy" id="64567"/>
    <lineage>
        <taxon>Eukaryota</taxon>
        <taxon>Fungi</taxon>
        <taxon>Fungi incertae sedis</taxon>
        <taxon>Mucoromycota</taxon>
        <taxon>Mortierellomycotina</taxon>
        <taxon>Mortierellomycetes</taxon>
        <taxon>Mortierellales</taxon>
        <taxon>Mortierellaceae</taxon>
        <taxon>Linnemannia</taxon>
    </lineage>
</organism>
<dbReference type="InterPro" id="IPR036047">
    <property type="entry name" value="F-box-like_dom_sf"/>
</dbReference>